<dbReference type="GO" id="GO:0006065">
    <property type="term" value="P:UDP-glucuronate biosynthetic process"/>
    <property type="evidence" value="ECO:0007669"/>
    <property type="project" value="UniProtKB-UniPathway"/>
</dbReference>
<dbReference type="InterPro" id="IPR036220">
    <property type="entry name" value="UDP-Glc/GDP-Man_DH_C_sf"/>
</dbReference>
<feature type="binding site" evidence="10">
    <location>
        <position position="86"/>
    </location>
    <ligand>
        <name>NAD(+)</name>
        <dbReference type="ChEBI" id="CHEBI:57540"/>
    </ligand>
</feature>
<dbReference type="InterPro" id="IPR028357">
    <property type="entry name" value="UDPglc_DH_bac"/>
</dbReference>
<dbReference type="GO" id="GO:0051287">
    <property type="term" value="F:NAD binding"/>
    <property type="evidence" value="ECO:0007669"/>
    <property type="project" value="InterPro"/>
</dbReference>
<feature type="binding site" evidence="9">
    <location>
        <begin position="152"/>
        <end position="155"/>
    </location>
    <ligand>
        <name>substrate</name>
    </ligand>
</feature>
<comment type="similarity">
    <text evidence="2 7">Belongs to the UDP-glucose/GDP-mannose dehydrogenase family.</text>
</comment>
<proteinExistence type="inferred from homology"/>
<feature type="binding site" evidence="9">
    <location>
        <begin position="249"/>
        <end position="253"/>
    </location>
    <ligand>
        <name>substrate</name>
    </ligand>
</feature>
<feature type="binding site" evidence="9">
    <location>
        <position position="204"/>
    </location>
    <ligand>
        <name>substrate</name>
    </ligand>
</feature>
<dbReference type="InterPro" id="IPR017476">
    <property type="entry name" value="UDP-Glc/GDP-Man"/>
</dbReference>
<dbReference type="GO" id="GO:0000271">
    <property type="term" value="P:polysaccharide biosynthetic process"/>
    <property type="evidence" value="ECO:0007669"/>
    <property type="project" value="InterPro"/>
</dbReference>
<dbReference type="AlphaFoldDB" id="A0A1G8ADG8"/>
<dbReference type="UniPathway" id="UPA00038">
    <property type="reaction ID" value="UER00491"/>
</dbReference>
<dbReference type="PANTHER" id="PTHR43750:SF3">
    <property type="entry name" value="UDP-GLUCOSE 6-DEHYDROGENASE TUAD"/>
    <property type="match status" value="1"/>
</dbReference>
<dbReference type="EC" id="1.1.1.22" evidence="3 7"/>
<dbReference type="PANTHER" id="PTHR43750">
    <property type="entry name" value="UDP-GLUCOSE 6-DEHYDROGENASE TUAD"/>
    <property type="match status" value="1"/>
</dbReference>
<keyword evidence="4 7" id="KW-0560">Oxidoreductase</keyword>
<accession>A0A1G8ADG8</accession>
<evidence type="ECO:0000256" key="3">
    <source>
        <dbReference type="ARBA" id="ARBA00012954"/>
    </source>
</evidence>
<comment type="catalytic activity">
    <reaction evidence="6 7">
        <text>UDP-alpha-D-glucose + 2 NAD(+) + H2O = UDP-alpha-D-glucuronate + 2 NADH + 3 H(+)</text>
        <dbReference type="Rhea" id="RHEA:23596"/>
        <dbReference type="ChEBI" id="CHEBI:15377"/>
        <dbReference type="ChEBI" id="CHEBI:15378"/>
        <dbReference type="ChEBI" id="CHEBI:57540"/>
        <dbReference type="ChEBI" id="CHEBI:57945"/>
        <dbReference type="ChEBI" id="CHEBI:58052"/>
        <dbReference type="ChEBI" id="CHEBI:58885"/>
        <dbReference type="EC" id="1.1.1.22"/>
    </reaction>
</comment>
<dbReference type="GO" id="GO:0003979">
    <property type="term" value="F:UDP-glucose 6-dehydrogenase activity"/>
    <property type="evidence" value="ECO:0007669"/>
    <property type="project" value="UniProtKB-EC"/>
</dbReference>
<dbReference type="Pfam" id="PF03721">
    <property type="entry name" value="UDPG_MGDP_dh_N"/>
    <property type="match status" value="1"/>
</dbReference>
<feature type="binding site" evidence="9">
    <location>
        <position position="257"/>
    </location>
    <ligand>
        <name>substrate</name>
    </ligand>
</feature>
<feature type="binding site" evidence="10">
    <location>
        <position position="122"/>
    </location>
    <ligand>
        <name>NAD(+)</name>
        <dbReference type="ChEBI" id="CHEBI:57540"/>
    </ligand>
</feature>
<dbReference type="OrthoDB" id="9803238at2"/>
<dbReference type="Pfam" id="PF03720">
    <property type="entry name" value="UDPG_MGDP_dh_C"/>
    <property type="match status" value="1"/>
</dbReference>
<evidence type="ECO:0000256" key="2">
    <source>
        <dbReference type="ARBA" id="ARBA00006601"/>
    </source>
</evidence>
<evidence type="ECO:0000256" key="1">
    <source>
        <dbReference type="ARBA" id="ARBA00004701"/>
    </source>
</evidence>
<feature type="binding site" evidence="10">
    <location>
        <position position="263"/>
    </location>
    <ligand>
        <name>NAD(+)</name>
        <dbReference type="ChEBI" id="CHEBI:57540"/>
    </ligand>
</feature>
<evidence type="ECO:0000313" key="12">
    <source>
        <dbReference type="EMBL" id="SDH18968.1"/>
    </source>
</evidence>
<gene>
    <name evidence="12" type="ORF">SAMN05192534_102117</name>
</gene>
<dbReference type="NCBIfam" id="TIGR03026">
    <property type="entry name" value="NDP-sugDHase"/>
    <property type="match status" value="1"/>
</dbReference>
<feature type="binding site" evidence="10">
    <location>
        <position position="35"/>
    </location>
    <ligand>
        <name>NAD(+)</name>
        <dbReference type="ChEBI" id="CHEBI:57540"/>
    </ligand>
</feature>
<evidence type="ECO:0000256" key="7">
    <source>
        <dbReference type="PIRNR" id="PIRNR000124"/>
    </source>
</evidence>
<evidence type="ECO:0000256" key="8">
    <source>
        <dbReference type="PIRSR" id="PIRSR500134-1"/>
    </source>
</evidence>
<evidence type="ECO:0000256" key="4">
    <source>
        <dbReference type="ARBA" id="ARBA00023002"/>
    </source>
</evidence>
<feature type="binding site" evidence="9">
    <location>
        <position position="321"/>
    </location>
    <ligand>
        <name>substrate</name>
    </ligand>
</feature>
<dbReference type="PIRSF" id="PIRSF500134">
    <property type="entry name" value="UDPglc_DH_bac"/>
    <property type="match status" value="1"/>
</dbReference>
<evidence type="ECO:0000256" key="10">
    <source>
        <dbReference type="PIRSR" id="PIRSR500134-3"/>
    </source>
</evidence>
<dbReference type="InterPro" id="IPR014027">
    <property type="entry name" value="UDP-Glc/GDP-Man_DH_C"/>
</dbReference>
<evidence type="ECO:0000313" key="13">
    <source>
        <dbReference type="Proteomes" id="UP000199163"/>
    </source>
</evidence>
<feature type="binding site" evidence="10">
    <location>
        <position position="328"/>
    </location>
    <ligand>
        <name>NAD(+)</name>
        <dbReference type="ChEBI" id="CHEBI:57540"/>
    </ligand>
</feature>
<organism evidence="12 13">
    <name type="scientific">Alteribacillus persepolensis</name>
    <dbReference type="NCBI Taxonomy" id="568899"/>
    <lineage>
        <taxon>Bacteria</taxon>
        <taxon>Bacillati</taxon>
        <taxon>Bacillota</taxon>
        <taxon>Bacilli</taxon>
        <taxon>Bacillales</taxon>
        <taxon>Bacillaceae</taxon>
        <taxon>Alteribacillus</taxon>
    </lineage>
</organism>
<dbReference type="Pfam" id="PF00984">
    <property type="entry name" value="UDPG_MGDP_dh"/>
    <property type="match status" value="1"/>
</dbReference>
<feature type="binding site" evidence="10">
    <location>
        <position position="155"/>
    </location>
    <ligand>
        <name>NAD(+)</name>
        <dbReference type="ChEBI" id="CHEBI:57540"/>
    </ligand>
</feature>
<feature type="active site" description="Nucleophile" evidence="8">
    <location>
        <position position="260"/>
    </location>
</feature>
<dbReference type="InterPro" id="IPR036291">
    <property type="entry name" value="NAD(P)-bd_dom_sf"/>
</dbReference>
<protein>
    <recommendedName>
        <fullName evidence="3 7">UDP-glucose 6-dehydrogenase</fullName>
        <ecNumber evidence="3 7">1.1.1.22</ecNumber>
    </recommendedName>
</protein>
<feature type="domain" description="UDP-glucose/GDP-mannose dehydrogenase C-terminal" evidence="11">
    <location>
        <begin position="314"/>
        <end position="416"/>
    </location>
</feature>
<comment type="pathway">
    <text evidence="1">Nucleotide-sugar biosynthesis; UDP-alpha-D-glucuronate biosynthesis; UDP-alpha-D-glucuronate from UDP-alpha-D-glucose: step 1/1.</text>
</comment>
<dbReference type="InterPro" id="IPR001732">
    <property type="entry name" value="UDP-Glc/GDP-Man_DH_N"/>
</dbReference>
<dbReference type="SUPFAM" id="SSF52413">
    <property type="entry name" value="UDP-glucose/GDP-mannose dehydrogenase C-terminal domain"/>
    <property type="match status" value="1"/>
</dbReference>
<feature type="binding site" evidence="10">
    <location>
        <position position="30"/>
    </location>
    <ligand>
        <name>NAD(+)</name>
        <dbReference type="ChEBI" id="CHEBI:57540"/>
    </ligand>
</feature>
<evidence type="ECO:0000259" key="11">
    <source>
        <dbReference type="SMART" id="SM00984"/>
    </source>
</evidence>
<dbReference type="SUPFAM" id="SSF51735">
    <property type="entry name" value="NAD(P)-binding Rossmann-fold domains"/>
    <property type="match status" value="1"/>
</dbReference>
<keyword evidence="5 7" id="KW-0520">NAD</keyword>
<dbReference type="EMBL" id="FNDK01000002">
    <property type="protein sequence ID" value="SDH18968.1"/>
    <property type="molecule type" value="Genomic_DNA"/>
</dbReference>
<keyword evidence="13" id="KW-1185">Reference proteome</keyword>
<name>A0A1G8ADG8_9BACI</name>
<dbReference type="Gene3D" id="3.40.50.720">
    <property type="entry name" value="NAD(P)-binding Rossmann-like Domain"/>
    <property type="match status" value="2"/>
</dbReference>
<sequence length="432" mass="47121">MKLAVIGTGYVGLVSGTSFAELGNTVVCVDKVEEKVEQLNRNEIPIYEPGLEELVKKNKDAGRLFFTTNIQEAVEQAEIVMIAVGTPETETGAANLNYVYAVAEEIGQSLTNSFTVIVNKSTVPVGTAEAVNEIIRKTYPQAEIDVCSVPEFLREGSAVHDTFHPDRVVIGTSSEKAADMLTELHRPLTDQIVVTDPRSSEMIKYASNAFLATKISFINEIANICDLYDADVHAVAQGMGLDHRIGPKFLHAGIGYGGSCFPKDVKALKFLAEDKGYQPNILQAVNDVNNIQSHKVVEHLDRIFDGDIQGRTIAVLGLAFKPNTDDMREAPSIKIIEELNQRGGHIRAFDPAAVENAKQMLDVDITYTDQALAAIDGADAALLVTEWKECVSITPEQFKQALKQPVVIDGRNALDKESLKQAGIIYHGIGRK</sequence>
<dbReference type="InterPro" id="IPR014026">
    <property type="entry name" value="UDP-Glc/GDP-Man_DH_dimer"/>
</dbReference>
<dbReference type="Proteomes" id="UP000199163">
    <property type="component" value="Unassembled WGS sequence"/>
</dbReference>
<dbReference type="SUPFAM" id="SSF48179">
    <property type="entry name" value="6-phosphogluconate dehydrogenase C-terminal domain-like"/>
    <property type="match status" value="1"/>
</dbReference>
<evidence type="ECO:0000256" key="5">
    <source>
        <dbReference type="ARBA" id="ARBA00023027"/>
    </source>
</evidence>
<evidence type="ECO:0000256" key="9">
    <source>
        <dbReference type="PIRSR" id="PIRSR500134-2"/>
    </source>
</evidence>
<dbReference type="STRING" id="568899.SAMN05192534_102117"/>
<dbReference type="InterPro" id="IPR008927">
    <property type="entry name" value="6-PGluconate_DH-like_C_sf"/>
</dbReference>
<dbReference type="SMART" id="SM00984">
    <property type="entry name" value="UDPG_MGDP_dh_C"/>
    <property type="match status" value="1"/>
</dbReference>
<dbReference type="PIRSF" id="PIRSF000124">
    <property type="entry name" value="UDPglc_GDPman_dh"/>
    <property type="match status" value="1"/>
</dbReference>
<evidence type="ECO:0000256" key="6">
    <source>
        <dbReference type="ARBA" id="ARBA00047473"/>
    </source>
</evidence>
<dbReference type="Gene3D" id="1.20.5.100">
    <property type="entry name" value="Cytochrome c1, transmembrane anchor, C-terminal"/>
    <property type="match status" value="1"/>
</dbReference>
<reference evidence="12 13" key="1">
    <citation type="submission" date="2016-10" db="EMBL/GenBank/DDBJ databases">
        <authorList>
            <person name="de Groot N.N."/>
        </authorList>
    </citation>
    <scope>NUCLEOTIDE SEQUENCE [LARGE SCALE GENOMIC DNA]</scope>
    <source>
        <strain evidence="12 13">DSM 21632</strain>
    </source>
</reference>